<dbReference type="GO" id="GO:0003676">
    <property type="term" value="F:nucleic acid binding"/>
    <property type="evidence" value="ECO:0007669"/>
    <property type="project" value="InterPro"/>
</dbReference>
<reference evidence="4" key="1">
    <citation type="submission" date="2018-08" db="EMBL/GenBank/DDBJ databases">
        <authorList>
            <person name="Cornetti L."/>
        </authorList>
    </citation>
    <scope>NUCLEOTIDE SEQUENCE</scope>
    <source>
        <strain evidence="4">FI-BAL1-1</strain>
    </source>
</reference>
<feature type="domain" description="Methyltransferase small" evidence="3">
    <location>
        <begin position="49"/>
        <end position="159"/>
    </location>
</feature>
<dbReference type="InterPro" id="IPR051720">
    <property type="entry name" value="rRNA_MeTrfase/Polyamine_Synth"/>
</dbReference>
<comment type="similarity">
    <text evidence="1">Belongs to the methyltransferase superfamily. PrmA family.</text>
</comment>
<evidence type="ECO:0000259" key="3">
    <source>
        <dbReference type="Pfam" id="PF05175"/>
    </source>
</evidence>
<accession>A0A4Y7LR26</accession>
<evidence type="ECO:0000256" key="2">
    <source>
        <dbReference type="ARBA" id="ARBA00041374"/>
    </source>
</evidence>
<dbReference type="GO" id="GO:0008988">
    <property type="term" value="F:rRNA (adenine-N6-)-methyltransferase activity"/>
    <property type="evidence" value="ECO:0007669"/>
    <property type="project" value="TreeGrafter"/>
</dbReference>
<evidence type="ECO:0000313" key="4">
    <source>
        <dbReference type="EMBL" id="SVE70015.1"/>
    </source>
</evidence>
<dbReference type="InterPro" id="IPR007848">
    <property type="entry name" value="Small_mtfrase_dom"/>
</dbReference>
<gene>
    <name evidence="4" type="primary">EOG090X0BVL</name>
</gene>
<dbReference type="EMBL" id="LR000396">
    <property type="protein sequence ID" value="SVE70015.1"/>
    <property type="molecule type" value="mRNA"/>
</dbReference>
<evidence type="ECO:0000256" key="1">
    <source>
        <dbReference type="ARBA" id="ARBA00009741"/>
    </source>
</evidence>
<dbReference type="CDD" id="cd02440">
    <property type="entry name" value="AdoMet_MTases"/>
    <property type="match status" value="1"/>
</dbReference>
<sequence length="216" mass="24432">MMKRKELEQHLQDVEGFEQPKILLEQYETRAHIAACMLHTIESVYGDLFGKTVLDLGCGCSVLSIGAALMGASYVLAVDIDSDALAIANGNVNQFESMSDIVHFLQSDAKNLPFLLREEMRFDTVIMNPPFGTKHNKGLDSLFVEMGLDCLNEGGVLYSLHKTSTRDFFQRKAPSWNVEACVLAQLRYDLPATYKFHQKKSVDIEVDFWRFSKKKV</sequence>
<dbReference type="AlphaFoldDB" id="A0A4Y7LR26"/>
<dbReference type="SUPFAM" id="SSF53335">
    <property type="entry name" value="S-adenosyl-L-methionine-dependent methyltransferases"/>
    <property type="match status" value="1"/>
</dbReference>
<dbReference type="PROSITE" id="PS00092">
    <property type="entry name" value="N6_MTASE"/>
    <property type="match status" value="1"/>
</dbReference>
<dbReference type="PANTHER" id="PTHR23290:SF0">
    <property type="entry name" value="RRNA N6-ADENOSINE-METHYLTRANSFERASE METTL5"/>
    <property type="match status" value="1"/>
</dbReference>
<organism evidence="4">
    <name type="scientific">Eubosmina coregoni</name>
    <dbReference type="NCBI Taxonomy" id="186181"/>
    <lineage>
        <taxon>Eukaryota</taxon>
        <taxon>Metazoa</taxon>
        <taxon>Ecdysozoa</taxon>
        <taxon>Arthropoda</taxon>
        <taxon>Crustacea</taxon>
        <taxon>Branchiopoda</taxon>
        <taxon>Diplostraca</taxon>
        <taxon>Cladocera</taxon>
        <taxon>Anomopoda</taxon>
        <taxon>Bosminidae</taxon>
        <taxon>Eubosmina</taxon>
    </lineage>
</organism>
<protein>
    <recommendedName>
        <fullName evidence="2">Methyltransferase-like protein 5</fullName>
    </recommendedName>
</protein>
<dbReference type="InterPro" id="IPR029063">
    <property type="entry name" value="SAM-dependent_MTases_sf"/>
</dbReference>
<proteinExistence type="evidence at transcript level"/>
<dbReference type="Pfam" id="PF05175">
    <property type="entry name" value="MTS"/>
    <property type="match status" value="1"/>
</dbReference>
<dbReference type="Gene3D" id="3.40.50.150">
    <property type="entry name" value="Vaccinia Virus protein VP39"/>
    <property type="match status" value="1"/>
</dbReference>
<dbReference type="InterPro" id="IPR002052">
    <property type="entry name" value="DNA_methylase_N6_adenine_CS"/>
</dbReference>
<dbReference type="PANTHER" id="PTHR23290">
    <property type="entry name" value="RRNA N6-ADENOSINE-METHYLTRANSFERASE METTL5"/>
    <property type="match status" value="1"/>
</dbReference>
<name>A0A4Y7LR26_9CRUS</name>